<sequence>MLPAACAQEGPPLTEAPPENPLQATCRAEARRDPEVINFGRQLNMGNWANEQRVGHDIRVAELRAFRDCMRRNGAALPGGVESVRPPI</sequence>
<organism evidence="2 3">
    <name type="scientific">Roseomonas haemaphysalidis</name>
    <dbReference type="NCBI Taxonomy" id="2768162"/>
    <lineage>
        <taxon>Bacteria</taxon>
        <taxon>Pseudomonadati</taxon>
        <taxon>Pseudomonadota</taxon>
        <taxon>Alphaproteobacteria</taxon>
        <taxon>Acetobacterales</taxon>
        <taxon>Roseomonadaceae</taxon>
        <taxon>Roseomonas</taxon>
    </lineage>
</organism>
<proteinExistence type="predicted"/>
<comment type="caution">
    <text evidence="2">The sequence shown here is derived from an EMBL/GenBank/DDBJ whole genome shotgun (WGS) entry which is preliminary data.</text>
</comment>
<dbReference type="Proteomes" id="UP001518989">
    <property type="component" value="Unassembled WGS sequence"/>
</dbReference>
<name>A0ABS3KRM3_9PROT</name>
<dbReference type="GO" id="GO:0016874">
    <property type="term" value="F:ligase activity"/>
    <property type="evidence" value="ECO:0007669"/>
    <property type="project" value="UniProtKB-KW"/>
</dbReference>
<evidence type="ECO:0000313" key="3">
    <source>
        <dbReference type="Proteomes" id="UP001518989"/>
    </source>
</evidence>
<dbReference type="EMBL" id="JACTNG010000007">
    <property type="protein sequence ID" value="MBO1080124.1"/>
    <property type="molecule type" value="Genomic_DNA"/>
</dbReference>
<keyword evidence="3" id="KW-1185">Reference proteome</keyword>
<feature type="region of interest" description="Disordered" evidence="1">
    <location>
        <begin position="1"/>
        <end position="22"/>
    </location>
</feature>
<gene>
    <name evidence="2" type="ORF">IAI61_13880</name>
</gene>
<accession>A0ABS3KRM3</accession>
<protein>
    <submittedName>
        <fullName evidence="2">Phosphoribosylamine--glycine ligase</fullName>
    </submittedName>
</protein>
<reference evidence="2 3" key="1">
    <citation type="submission" date="2020-09" db="EMBL/GenBank/DDBJ databases">
        <title>Roseomonas.</title>
        <authorList>
            <person name="Zhu W."/>
        </authorList>
    </citation>
    <scope>NUCLEOTIDE SEQUENCE [LARGE SCALE GENOMIC DNA]</scope>
    <source>
        <strain evidence="2 3">573</strain>
    </source>
</reference>
<evidence type="ECO:0000313" key="2">
    <source>
        <dbReference type="EMBL" id="MBO1080124.1"/>
    </source>
</evidence>
<evidence type="ECO:0000256" key="1">
    <source>
        <dbReference type="SAM" id="MobiDB-lite"/>
    </source>
</evidence>
<keyword evidence="2" id="KW-0436">Ligase</keyword>